<sequence length="388" mass="43275">MALNTTEYALGHRCVWSTCNVTGYPSIYREYKVDCCTLSVPLNYARPNRSITISMSRLSPLQSTSQNNTLFILMGGPGASGWNLFQSAALLIPAQLGLTIILPDHRGTGLSTVLGCDDNDSQTITTGCITYLISKWDIEGLNQFSITAAAHDLSVQIQVYQADHPGRISIYAVSYGTFWLDRFLQIYPTLIPSAIMDGVINPILALNKTDETETKENGPGFLNSKVLYLNIIQSERWLAPNESEIDKETVLAWHRSTLMAPNNSEQTISFRAQWPKYPLDQYYSKVASYTPLLMLSGQLDPATTFPLASQLASITSKTRTFYGIPLAGHVTVNIAKVGFYCPLHLMLAWAFPNNFSSEWSDPQSSYDELLIQIEKLEKSNYFSLDIFD</sequence>
<dbReference type="EMBL" id="CAJNOU010000077">
    <property type="protein sequence ID" value="CAF0850867.1"/>
    <property type="molecule type" value="Genomic_DNA"/>
</dbReference>
<gene>
    <name evidence="1" type="ORF">SEV965_LOCUS3097</name>
</gene>
<dbReference type="Gene3D" id="3.40.50.1820">
    <property type="entry name" value="alpha/beta hydrolase"/>
    <property type="match status" value="1"/>
</dbReference>
<accession>A0A813W729</accession>
<evidence type="ECO:0008006" key="3">
    <source>
        <dbReference type="Google" id="ProtNLM"/>
    </source>
</evidence>
<dbReference type="InterPro" id="IPR029058">
    <property type="entry name" value="AB_hydrolase_fold"/>
</dbReference>
<dbReference type="Proteomes" id="UP000663889">
    <property type="component" value="Unassembled WGS sequence"/>
</dbReference>
<dbReference type="SUPFAM" id="SSF53474">
    <property type="entry name" value="alpha/beta-Hydrolases"/>
    <property type="match status" value="1"/>
</dbReference>
<reference evidence="1" key="1">
    <citation type="submission" date="2021-02" db="EMBL/GenBank/DDBJ databases">
        <authorList>
            <person name="Nowell W R."/>
        </authorList>
    </citation>
    <scope>NUCLEOTIDE SEQUENCE</scope>
</reference>
<protein>
    <recommendedName>
        <fullName evidence="3">AB hydrolase-1 domain-containing protein</fullName>
    </recommendedName>
</protein>
<evidence type="ECO:0000313" key="2">
    <source>
        <dbReference type="Proteomes" id="UP000663889"/>
    </source>
</evidence>
<organism evidence="1 2">
    <name type="scientific">Rotaria sordida</name>
    <dbReference type="NCBI Taxonomy" id="392033"/>
    <lineage>
        <taxon>Eukaryota</taxon>
        <taxon>Metazoa</taxon>
        <taxon>Spiralia</taxon>
        <taxon>Gnathifera</taxon>
        <taxon>Rotifera</taxon>
        <taxon>Eurotatoria</taxon>
        <taxon>Bdelloidea</taxon>
        <taxon>Philodinida</taxon>
        <taxon>Philodinidae</taxon>
        <taxon>Rotaria</taxon>
    </lineage>
</organism>
<name>A0A813W729_9BILA</name>
<evidence type="ECO:0000313" key="1">
    <source>
        <dbReference type="EMBL" id="CAF0850867.1"/>
    </source>
</evidence>
<proteinExistence type="predicted"/>
<dbReference type="AlphaFoldDB" id="A0A813W729"/>
<comment type="caution">
    <text evidence="1">The sequence shown here is derived from an EMBL/GenBank/DDBJ whole genome shotgun (WGS) entry which is preliminary data.</text>
</comment>